<dbReference type="NCBIfam" id="TIGR00735">
    <property type="entry name" value="hisF"/>
    <property type="match status" value="1"/>
</dbReference>
<proteinExistence type="inferred from homology"/>
<comment type="catalytic activity">
    <reaction evidence="8 9">
        <text>5-[(5-phospho-1-deoxy-D-ribulos-1-ylimino)methylamino]-1-(5-phospho-beta-D-ribosyl)imidazole-4-carboxamide + L-glutamine = D-erythro-1-(imidazol-4-yl)glycerol 3-phosphate + 5-amino-1-(5-phospho-beta-D-ribosyl)imidazole-4-carboxamide + L-glutamate + H(+)</text>
        <dbReference type="Rhea" id="RHEA:24793"/>
        <dbReference type="ChEBI" id="CHEBI:15378"/>
        <dbReference type="ChEBI" id="CHEBI:29985"/>
        <dbReference type="ChEBI" id="CHEBI:58278"/>
        <dbReference type="ChEBI" id="CHEBI:58359"/>
        <dbReference type="ChEBI" id="CHEBI:58475"/>
        <dbReference type="ChEBI" id="CHEBI:58525"/>
        <dbReference type="EC" id="4.3.2.10"/>
    </reaction>
</comment>
<evidence type="ECO:0000256" key="2">
    <source>
        <dbReference type="ARBA" id="ARBA00009667"/>
    </source>
</evidence>
<dbReference type="HAMAP" id="MF_01013">
    <property type="entry name" value="HisF"/>
    <property type="match status" value="1"/>
</dbReference>
<gene>
    <name evidence="9" type="primary">hisF</name>
    <name evidence="11" type="ordered locus">A2cp1_0753</name>
</gene>
<keyword evidence="4 9" id="KW-0028">Amino-acid biosynthesis</keyword>
<dbReference type="InterPro" id="IPR006062">
    <property type="entry name" value="His_biosynth"/>
</dbReference>
<dbReference type="GO" id="GO:0005737">
    <property type="term" value="C:cytoplasm"/>
    <property type="evidence" value="ECO:0007669"/>
    <property type="project" value="UniProtKB-SubCell"/>
</dbReference>
<dbReference type="InterPro" id="IPR050064">
    <property type="entry name" value="IGPS_HisA/HisF"/>
</dbReference>
<dbReference type="HOGENOM" id="CLU_048577_4_0_7"/>
<feature type="active site" evidence="9">
    <location>
        <position position="130"/>
    </location>
</feature>
<dbReference type="GO" id="GO:0016829">
    <property type="term" value="F:lyase activity"/>
    <property type="evidence" value="ECO:0007669"/>
    <property type="project" value="UniProtKB-KW"/>
</dbReference>
<evidence type="ECO:0000256" key="4">
    <source>
        <dbReference type="ARBA" id="ARBA00022605"/>
    </source>
</evidence>
<dbReference type="AlphaFoldDB" id="B8JDL3"/>
<sequence>MPAKRIIPCLDVKAGRVVKGVKFQNLRDAGDPVEAAARYDAQGADEVTYLDIAATQENRGTLLDLVTRTAARVFAPLTVGGGVRGEEDFVALLHAGADKVSVNSSAVKDPDLVDRLSRLAGAQALVVAIDVKRRPRGAGRQEWEVYVAGGSKPTGVEGIAWAREVAARGAGELLLTSMDRDGTQAGYDLELLEQVCSAVTVPVIASGGVGTLEHLAEGLQIADAALAASIFHDGKHTVQEAKAFLLARGIEVRP</sequence>
<comment type="function">
    <text evidence="7 9">IGPS catalyzes the conversion of PRFAR and glutamine to IGP, AICAR and glutamate. The HisF subunit catalyzes the cyclization activity that produces IGP and AICAR from PRFAR using the ammonia provided by the HisH subunit.</text>
</comment>
<comment type="subunit">
    <text evidence="3 9">Heterodimer of HisH and HisF.</text>
</comment>
<dbReference type="InterPro" id="IPR013785">
    <property type="entry name" value="Aldolase_TIM"/>
</dbReference>
<accession>B8JDL3</accession>
<dbReference type="PANTHER" id="PTHR21235">
    <property type="entry name" value="IMIDAZOLE GLYCEROL PHOSPHATE SYNTHASE SUBUNIT HISF/H IGP SYNTHASE SUBUNIT HISF/H"/>
    <property type="match status" value="1"/>
</dbReference>
<evidence type="ECO:0000256" key="8">
    <source>
        <dbReference type="ARBA" id="ARBA00047838"/>
    </source>
</evidence>
<evidence type="ECO:0000256" key="1">
    <source>
        <dbReference type="ARBA" id="ARBA00005091"/>
    </source>
</evidence>
<dbReference type="UniPathway" id="UPA00031">
    <property type="reaction ID" value="UER00010"/>
</dbReference>
<keyword evidence="6 9" id="KW-0456">Lyase</keyword>
<dbReference type="Gene3D" id="3.20.20.70">
    <property type="entry name" value="Aldolase class I"/>
    <property type="match status" value="1"/>
</dbReference>
<dbReference type="InterPro" id="IPR011060">
    <property type="entry name" value="RibuloseP-bd_barrel"/>
</dbReference>
<dbReference type="Proteomes" id="UP000007089">
    <property type="component" value="Chromosome"/>
</dbReference>
<evidence type="ECO:0000256" key="6">
    <source>
        <dbReference type="ARBA" id="ARBA00023239"/>
    </source>
</evidence>
<comment type="subcellular location">
    <subcellularLocation>
        <location evidence="9">Cytoplasm</location>
    </subcellularLocation>
</comment>
<dbReference type="Pfam" id="PF00977">
    <property type="entry name" value="His_biosynth"/>
    <property type="match status" value="1"/>
</dbReference>
<feature type="active site" evidence="9">
    <location>
        <position position="11"/>
    </location>
</feature>
<keyword evidence="12" id="KW-1185">Reference proteome</keyword>
<dbReference type="GO" id="GO:0000105">
    <property type="term" value="P:L-histidine biosynthetic process"/>
    <property type="evidence" value="ECO:0007669"/>
    <property type="project" value="UniProtKB-UniRule"/>
</dbReference>
<evidence type="ECO:0000256" key="10">
    <source>
        <dbReference type="RuleBase" id="RU003657"/>
    </source>
</evidence>
<evidence type="ECO:0000256" key="7">
    <source>
        <dbReference type="ARBA" id="ARBA00025475"/>
    </source>
</evidence>
<organism evidence="11 12">
    <name type="scientific">Anaeromyxobacter dehalogenans (strain ATCC BAA-258 / DSM 21875 / 2CP-1)</name>
    <dbReference type="NCBI Taxonomy" id="455488"/>
    <lineage>
        <taxon>Bacteria</taxon>
        <taxon>Pseudomonadati</taxon>
        <taxon>Myxococcota</taxon>
        <taxon>Myxococcia</taxon>
        <taxon>Myxococcales</taxon>
        <taxon>Cystobacterineae</taxon>
        <taxon>Anaeromyxobacteraceae</taxon>
        <taxon>Anaeromyxobacter</taxon>
    </lineage>
</organism>
<dbReference type="EMBL" id="CP001359">
    <property type="protein sequence ID" value="ACL64108.1"/>
    <property type="molecule type" value="Genomic_DNA"/>
</dbReference>
<dbReference type="GO" id="GO:0000107">
    <property type="term" value="F:imidazoleglycerol-phosphate synthase activity"/>
    <property type="evidence" value="ECO:0007669"/>
    <property type="project" value="UniProtKB-UniRule"/>
</dbReference>
<evidence type="ECO:0000256" key="3">
    <source>
        <dbReference type="ARBA" id="ARBA00011152"/>
    </source>
</evidence>
<dbReference type="PANTHER" id="PTHR21235:SF2">
    <property type="entry name" value="IMIDAZOLE GLYCEROL PHOSPHATE SYNTHASE HISHF"/>
    <property type="match status" value="1"/>
</dbReference>
<reference evidence="11" key="1">
    <citation type="submission" date="2009-01" db="EMBL/GenBank/DDBJ databases">
        <title>Complete sequence of Anaeromyxobacter dehalogenans 2CP-1.</title>
        <authorList>
            <consortium name="US DOE Joint Genome Institute"/>
            <person name="Lucas S."/>
            <person name="Copeland A."/>
            <person name="Lapidus A."/>
            <person name="Glavina del Rio T."/>
            <person name="Dalin E."/>
            <person name="Tice H."/>
            <person name="Bruce D."/>
            <person name="Goodwin L."/>
            <person name="Pitluck S."/>
            <person name="Saunders E."/>
            <person name="Brettin T."/>
            <person name="Detter J.C."/>
            <person name="Han C."/>
            <person name="Larimer F."/>
            <person name="Land M."/>
            <person name="Hauser L."/>
            <person name="Kyrpides N."/>
            <person name="Ovchinnikova G."/>
            <person name="Beliaev A.S."/>
            <person name="Richardson P."/>
        </authorList>
    </citation>
    <scope>NUCLEOTIDE SEQUENCE</scope>
    <source>
        <strain evidence="11">2CP-1</strain>
    </source>
</reference>
<evidence type="ECO:0000256" key="9">
    <source>
        <dbReference type="HAMAP-Rule" id="MF_01013"/>
    </source>
</evidence>
<keyword evidence="5 9" id="KW-0368">Histidine biosynthesis</keyword>
<dbReference type="CDD" id="cd04731">
    <property type="entry name" value="HisF"/>
    <property type="match status" value="1"/>
</dbReference>
<keyword evidence="9" id="KW-0963">Cytoplasm</keyword>
<evidence type="ECO:0000313" key="11">
    <source>
        <dbReference type="EMBL" id="ACL64108.1"/>
    </source>
</evidence>
<evidence type="ECO:0000256" key="5">
    <source>
        <dbReference type="ARBA" id="ARBA00023102"/>
    </source>
</evidence>
<dbReference type="RefSeq" id="WP_012632133.1">
    <property type="nucleotide sequence ID" value="NC_011891.1"/>
</dbReference>
<comment type="pathway">
    <text evidence="1 9">Amino-acid biosynthesis; L-histidine biosynthesis; L-histidine from 5-phospho-alpha-D-ribose 1-diphosphate: step 5/9.</text>
</comment>
<dbReference type="EC" id="4.3.2.10" evidence="9"/>
<protein>
    <recommendedName>
        <fullName evidence="9">Imidazole glycerol phosphate synthase subunit HisF</fullName>
        <ecNumber evidence="9">4.3.2.10</ecNumber>
    </recommendedName>
    <alternativeName>
        <fullName evidence="9">IGP synthase cyclase subunit</fullName>
    </alternativeName>
    <alternativeName>
        <fullName evidence="9">IGP synthase subunit HisF</fullName>
    </alternativeName>
    <alternativeName>
        <fullName evidence="9">ImGP synthase subunit HisF</fullName>
        <shortName evidence="9">IGPS subunit HisF</shortName>
    </alternativeName>
</protein>
<dbReference type="InterPro" id="IPR004651">
    <property type="entry name" value="HisF"/>
</dbReference>
<name>B8JDL3_ANAD2</name>
<dbReference type="SUPFAM" id="SSF51366">
    <property type="entry name" value="Ribulose-phoshate binding barrel"/>
    <property type="match status" value="1"/>
</dbReference>
<dbReference type="KEGG" id="acp:A2cp1_0753"/>
<comment type="similarity">
    <text evidence="2 9 10">Belongs to the HisA/HisF family.</text>
</comment>
<evidence type="ECO:0000313" key="12">
    <source>
        <dbReference type="Proteomes" id="UP000007089"/>
    </source>
</evidence>